<feature type="transmembrane region" description="Helical" evidence="9">
    <location>
        <begin position="130"/>
        <end position="149"/>
    </location>
</feature>
<evidence type="ECO:0000256" key="4">
    <source>
        <dbReference type="ARBA" id="ARBA00022692"/>
    </source>
</evidence>
<dbReference type="AlphaFoldDB" id="A0A7X0LJB5"/>
<sequence>MTDTSPDQSTPEQAQPIRLAGRSGRAIVFFVGVIIVALGVDLGLKYWSFDHVAGRKVVLTEEVTQDHRAFWSKYPHDATVVVPKVLELRLTTNTGAVFGLGKGNRVAFIAVSIVATAVIGLMFWRSPARAWLLHLALGMILAGALGNLYDRVLYRAVRDMLHMFPGVHLPFGLAWPGGITEVWPWIFNIADVALLAGVGLVLILTWKTEVDSKSSAKSAAKEKLATDSAD</sequence>
<evidence type="ECO:0000256" key="6">
    <source>
        <dbReference type="ARBA" id="ARBA00022801"/>
    </source>
</evidence>
<keyword evidence="6 9" id="KW-0378">Hydrolase</keyword>
<dbReference type="Pfam" id="PF01252">
    <property type="entry name" value="Peptidase_A8"/>
    <property type="match status" value="1"/>
</dbReference>
<dbReference type="EC" id="3.4.23.36" evidence="9"/>
<comment type="subcellular location">
    <subcellularLocation>
        <location evidence="9">Cell membrane</location>
        <topology evidence="9">Multi-pass membrane protein</topology>
    </subcellularLocation>
</comment>
<keyword evidence="3 9" id="KW-0645">Protease</keyword>
<keyword evidence="2 9" id="KW-1003">Cell membrane</keyword>
<dbReference type="UniPathway" id="UPA00665"/>
<keyword evidence="5 9" id="KW-0064">Aspartyl protease</keyword>
<evidence type="ECO:0000256" key="7">
    <source>
        <dbReference type="ARBA" id="ARBA00022989"/>
    </source>
</evidence>
<comment type="function">
    <text evidence="9">This protein specifically catalyzes the removal of signal peptides from prolipoproteins.</text>
</comment>
<comment type="caution">
    <text evidence="11">The sequence shown here is derived from an EMBL/GenBank/DDBJ whole genome shotgun (WGS) entry which is preliminary data.</text>
</comment>
<feature type="transmembrane region" description="Helical" evidence="9">
    <location>
        <begin position="26"/>
        <end position="47"/>
    </location>
</feature>
<name>A0A7X0LJB5_9BACT</name>
<evidence type="ECO:0000256" key="8">
    <source>
        <dbReference type="ARBA" id="ARBA00023136"/>
    </source>
</evidence>
<evidence type="ECO:0000313" key="12">
    <source>
        <dbReference type="Proteomes" id="UP000541810"/>
    </source>
</evidence>
<feature type="active site" evidence="9">
    <location>
        <position position="159"/>
    </location>
</feature>
<dbReference type="InterPro" id="IPR001872">
    <property type="entry name" value="Peptidase_A8"/>
</dbReference>
<evidence type="ECO:0000313" key="11">
    <source>
        <dbReference type="EMBL" id="MBB6428672.1"/>
    </source>
</evidence>
<dbReference type="Proteomes" id="UP000541810">
    <property type="component" value="Unassembled WGS sequence"/>
</dbReference>
<evidence type="ECO:0000256" key="1">
    <source>
        <dbReference type="ARBA" id="ARBA00006139"/>
    </source>
</evidence>
<dbReference type="GO" id="GO:0006508">
    <property type="term" value="P:proteolysis"/>
    <property type="evidence" value="ECO:0007669"/>
    <property type="project" value="UniProtKB-KW"/>
</dbReference>
<dbReference type="HAMAP" id="MF_00161">
    <property type="entry name" value="LspA"/>
    <property type="match status" value="1"/>
</dbReference>
<reference evidence="11 12" key="1">
    <citation type="submission" date="2020-08" db="EMBL/GenBank/DDBJ databases">
        <title>Genomic Encyclopedia of Type Strains, Phase IV (KMG-IV): sequencing the most valuable type-strain genomes for metagenomic binning, comparative biology and taxonomic classification.</title>
        <authorList>
            <person name="Goeker M."/>
        </authorList>
    </citation>
    <scope>NUCLEOTIDE SEQUENCE [LARGE SCALE GENOMIC DNA]</scope>
    <source>
        <strain evidence="11 12">DSM 103725</strain>
    </source>
</reference>
<dbReference type="GO" id="GO:0004190">
    <property type="term" value="F:aspartic-type endopeptidase activity"/>
    <property type="evidence" value="ECO:0007669"/>
    <property type="project" value="UniProtKB-UniRule"/>
</dbReference>
<comment type="pathway">
    <text evidence="9">Protein modification; lipoprotein biosynthesis (signal peptide cleavage).</text>
</comment>
<comment type="catalytic activity">
    <reaction evidence="9">
        <text>Release of signal peptides from bacterial membrane prolipoproteins. Hydrolyzes -Xaa-Yaa-Zaa-|-(S,diacylglyceryl)Cys-, in which Xaa is hydrophobic (preferably Leu), and Yaa (Ala or Ser) and Zaa (Gly or Ala) have small, neutral side chains.</text>
        <dbReference type="EC" id="3.4.23.36"/>
    </reaction>
</comment>
<feature type="transmembrane region" description="Helical" evidence="9">
    <location>
        <begin position="185"/>
        <end position="206"/>
    </location>
</feature>
<dbReference type="PANTHER" id="PTHR33695:SF1">
    <property type="entry name" value="LIPOPROTEIN SIGNAL PEPTIDASE"/>
    <property type="match status" value="1"/>
</dbReference>
<accession>A0A7X0LJB5</accession>
<evidence type="ECO:0000256" key="5">
    <source>
        <dbReference type="ARBA" id="ARBA00022750"/>
    </source>
</evidence>
<dbReference type="PROSITE" id="PS00855">
    <property type="entry name" value="SPASE_II"/>
    <property type="match status" value="1"/>
</dbReference>
<evidence type="ECO:0000256" key="2">
    <source>
        <dbReference type="ARBA" id="ARBA00022475"/>
    </source>
</evidence>
<organism evidence="11 12">
    <name type="scientific">Algisphaera agarilytica</name>
    <dbReference type="NCBI Taxonomy" id="1385975"/>
    <lineage>
        <taxon>Bacteria</taxon>
        <taxon>Pseudomonadati</taxon>
        <taxon>Planctomycetota</taxon>
        <taxon>Phycisphaerae</taxon>
        <taxon>Phycisphaerales</taxon>
        <taxon>Phycisphaeraceae</taxon>
        <taxon>Algisphaera</taxon>
    </lineage>
</organism>
<keyword evidence="8 9" id="KW-0472">Membrane</keyword>
<feature type="active site" evidence="9">
    <location>
        <position position="191"/>
    </location>
</feature>
<dbReference type="PRINTS" id="PR00781">
    <property type="entry name" value="LIPOSIGPTASE"/>
</dbReference>
<dbReference type="PANTHER" id="PTHR33695">
    <property type="entry name" value="LIPOPROTEIN SIGNAL PEPTIDASE"/>
    <property type="match status" value="1"/>
</dbReference>
<gene>
    <name evidence="9" type="primary">lspA</name>
    <name evidence="11" type="ORF">HNQ40_000478</name>
</gene>
<keyword evidence="7 9" id="KW-1133">Transmembrane helix</keyword>
<comment type="similarity">
    <text evidence="1 9 10">Belongs to the peptidase A8 family.</text>
</comment>
<feature type="transmembrane region" description="Helical" evidence="9">
    <location>
        <begin position="106"/>
        <end position="124"/>
    </location>
</feature>
<dbReference type="RefSeq" id="WP_184676023.1">
    <property type="nucleotide sequence ID" value="NZ_JACHGY010000001.1"/>
</dbReference>
<evidence type="ECO:0000256" key="3">
    <source>
        <dbReference type="ARBA" id="ARBA00022670"/>
    </source>
</evidence>
<proteinExistence type="inferred from homology"/>
<dbReference type="GO" id="GO:0005886">
    <property type="term" value="C:plasma membrane"/>
    <property type="evidence" value="ECO:0007669"/>
    <property type="project" value="UniProtKB-SubCell"/>
</dbReference>
<evidence type="ECO:0000256" key="10">
    <source>
        <dbReference type="RuleBase" id="RU004181"/>
    </source>
</evidence>
<keyword evidence="11" id="KW-0449">Lipoprotein</keyword>
<evidence type="ECO:0000256" key="9">
    <source>
        <dbReference type="HAMAP-Rule" id="MF_00161"/>
    </source>
</evidence>
<keyword evidence="12" id="KW-1185">Reference proteome</keyword>
<protein>
    <recommendedName>
        <fullName evidence="9">Lipoprotein signal peptidase</fullName>
        <ecNumber evidence="9">3.4.23.36</ecNumber>
    </recommendedName>
    <alternativeName>
        <fullName evidence="9">Prolipoprotein signal peptidase</fullName>
    </alternativeName>
    <alternativeName>
        <fullName evidence="9">Signal peptidase II</fullName>
        <shortName evidence="9">SPase II</shortName>
    </alternativeName>
</protein>
<keyword evidence="4 9" id="KW-0812">Transmembrane</keyword>
<dbReference type="EMBL" id="JACHGY010000001">
    <property type="protein sequence ID" value="MBB6428672.1"/>
    <property type="molecule type" value="Genomic_DNA"/>
</dbReference>